<dbReference type="PANTHER" id="PTHR31260:SF32">
    <property type="match status" value="1"/>
</dbReference>
<proteinExistence type="predicted"/>
<protein>
    <submittedName>
        <fullName evidence="2">UPF0725 protein</fullName>
    </submittedName>
</protein>
<reference evidence="2" key="1">
    <citation type="submission" date="2016-07" db="EMBL/GenBank/DDBJ databases">
        <title>De novo transcriptome assembly of four accessions of the metal hyperaccumulator plant Noccaea caerulescens.</title>
        <authorList>
            <person name="Blande D."/>
            <person name="Halimaa P."/>
            <person name="Tervahauta A.I."/>
            <person name="Aarts M.G."/>
            <person name="Karenlampi S.O."/>
        </authorList>
    </citation>
    <scope>NUCLEOTIDE SEQUENCE</scope>
</reference>
<evidence type="ECO:0000256" key="1">
    <source>
        <dbReference type="SAM" id="MobiDB-lite"/>
    </source>
</evidence>
<dbReference type="AlphaFoldDB" id="A0A1J3ISG1"/>
<dbReference type="PANTHER" id="PTHR31260">
    <property type="entry name" value="CYSTATIN/MONELLIN SUPERFAMILY PROTEIN"/>
    <property type="match status" value="1"/>
</dbReference>
<sequence>MSVSKIVVRRYGNEPPRLVRKLRRASSVAPKPDDNSDPDLEAEYKRQVEESDGFDVDECPYLDGGIFPYVLKDKYDYPFETGLFGRLGLHCYNLDKGTNLKLIGVNQHHTEMTGVFVNYITLEAMDTCNNFPCNFQTCVARDIVAENASLKVETQLSRLKVPTGRPRATHVGFERRWENEAVDAFYKGKLPSWSAQDKLAGDKGQLHELQPSDLQENEWLHLYAEFAFHLKWTGYGKGLKAFLPLKFNKVTIQTHESGEESPNLIRARNAIFYMSFKGNGDPSGMSVEYRAIVRRTMDGMPGHIRLEVDCLAYKSS</sequence>
<dbReference type="InterPro" id="IPR006462">
    <property type="entry name" value="MS5"/>
</dbReference>
<organism evidence="2">
    <name type="scientific">Noccaea caerulescens</name>
    <name type="common">Alpine penny-cress</name>
    <name type="synonym">Thlaspi caerulescens</name>
    <dbReference type="NCBI Taxonomy" id="107243"/>
    <lineage>
        <taxon>Eukaryota</taxon>
        <taxon>Viridiplantae</taxon>
        <taxon>Streptophyta</taxon>
        <taxon>Embryophyta</taxon>
        <taxon>Tracheophyta</taxon>
        <taxon>Spermatophyta</taxon>
        <taxon>Magnoliopsida</taxon>
        <taxon>eudicotyledons</taxon>
        <taxon>Gunneridae</taxon>
        <taxon>Pentapetalae</taxon>
        <taxon>rosids</taxon>
        <taxon>malvids</taxon>
        <taxon>Brassicales</taxon>
        <taxon>Brassicaceae</taxon>
        <taxon>Coluteocarpeae</taxon>
        <taxon>Noccaea</taxon>
    </lineage>
</organism>
<evidence type="ECO:0000313" key="2">
    <source>
        <dbReference type="EMBL" id="JAU82456.1"/>
    </source>
</evidence>
<dbReference type="Pfam" id="PF04776">
    <property type="entry name" value="protein_MS5"/>
    <property type="match status" value="1"/>
</dbReference>
<feature type="region of interest" description="Disordered" evidence="1">
    <location>
        <begin position="21"/>
        <end position="41"/>
    </location>
</feature>
<gene>
    <name evidence="2" type="ORF">MP_TR18449_c0_g1_i1_g.52690</name>
</gene>
<accession>A0A1J3ISG1</accession>
<name>A0A1J3ISG1_NOCCA</name>
<dbReference type="EMBL" id="GEVM01023482">
    <property type="protein sequence ID" value="JAU82456.1"/>
    <property type="molecule type" value="Transcribed_RNA"/>
</dbReference>
<dbReference type="NCBIfam" id="TIGR01572">
    <property type="entry name" value="A_thl_para_3677"/>
    <property type="match status" value="1"/>
</dbReference>